<dbReference type="HOGENOM" id="CLU_001570_14_0_1"/>
<dbReference type="PRINTS" id="PR00463">
    <property type="entry name" value="EP450I"/>
</dbReference>
<evidence type="ECO:0000256" key="3">
    <source>
        <dbReference type="ARBA" id="ARBA00022617"/>
    </source>
</evidence>
<dbReference type="PANTHER" id="PTHR24305:SF29">
    <property type="entry name" value="BENZOATE-PARA-HYDROXYLASE"/>
    <property type="match status" value="1"/>
</dbReference>
<evidence type="ECO:0000313" key="10">
    <source>
        <dbReference type="EMBL" id="EFX03912.1"/>
    </source>
</evidence>
<sequence>MTMLQQWPLSVSESAFIAVIIVSSLSVHLFHRTCASNTQQLGLYYVIENTLLSPLRFPGPLSAKLSSFWIVLQCRRARRTEAVLDLHRKHGDFVRIAPNHVSIADPRALRDIYGHNTGFTKGPFYEAFHQVDPVLFNMRGLEAHQKRRKLINPAFSPANLRAFEPESTLAYTVSLVDLLYLFDCATLIGQANFLAFDVIGDYAFGRTFGFLDRGYDHLNLIESIDLRGEVVNALGHLPPWCQPLMKYNVFDGFWYRGTKALAHLASIGREAYFMRKAAVYEQRKDLLSFLLNSKTVQMTGVLSERTIIAESISFIVGGSDTTSSSMTHFVDFVSRDPRLQHRLQEELDAAFPAAEADANEDWVADFGVAEKLPVLMATIRETMRLRPTSATGLERITPAGGRTIANVVIPAGTLVSVPTRSIMQDARIFKDPAEFNVDRWLQADSAQLLEYFNPFSLGPRSCIGRNFAWMEVIKTLATLFRVFEFIRTRSGLTELREGFFVKAKECTVRISRRAATTAE</sequence>
<organism evidence="11">
    <name type="scientific">Grosmannia clavigera (strain kw1407 / UAMH 11150)</name>
    <name type="common">Blue stain fungus</name>
    <name type="synonym">Graphiocladiella clavigera</name>
    <dbReference type="NCBI Taxonomy" id="655863"/>
    <lineage>
        <taxon>Eukaryota</taxon>
        <taxon>Fungi</taxon>
        <taxon>Dikarya</taxon>
        <taxon>Ascomycota</taxon>
        <taxon>Pezizomycotina</taxon>
        <taxon>Sordariomycetes</taxon>
        <taxon>Sordariomycetidae</taxon>
        <taxon>Ophiostomatales</taxon>
        <taxon>Ophiostomataceae</taxon>
        <taxon>Leptographium</taxon>
    </lineage>
</organism>
<dbReference type="InterPro" id="IPR001128">
    <property type="entry name" value="Cyt_P450"/>
</dbReference>
<dbReference type="InterPro" id="IPR002401">
    <property type="entry name" value="Cyt_P450_E_grp-I"/>
</dbReference>
<name>F0XEU8_GROCL</name>
<dbReference type="PRINTS" id="PR00385">
    <property type="entry name" value="P450"/>
</dbReference>
<dbReference type="PROSITE" id="PS00086">
    <property type="entry name" value="CYTOCHROME_P450"/>
    <property type="match status" value="1"/>
</dbReference>
<dbReference type="EMBL" id="GL629765">
    <property type="protein sequence ID" value="EFX03912.1"/>
    <property type="molecule type" value="Genomic_DNA"/>
</dbReference>
<feature type="binding site" description="axial binding residue" evidence="8">
    <location>
        <position position="462"/>
    </location>
    <ligand>
        <name>heme</name>
        <dbReference type="ChEBI" id="CHEBI:30413"/>
    </ligand>
    <ligandPart>
        <name>Fe</name>
        <dbReference type="ChEBI" id="CHEBI:18248"/>
    </ligandPart>
</feature>
<comment type="cofactor">
    <cofactor evidence="1 8">
        <name>heme</name>
        <dbReference type="ChEBI" id="CHEBI:30413"/>
    </cofactor>
</comment>
<keyword evidence="11" id="KW-1185">Reference proteome</keyword>
<dbReference type="GO" id="GO:0016705">
    <property type="term" value="F:oxidoreductase activity, acting on paired donors, with incorporation or reduction of molecular oxygen"/>
    <property type="evidence" value="ECO:0007669"/>
    <property type="project" value="InterPro"/>
</dbReference>
<dbReference type="InterPro" id="IPR017972">
    <property type="entry name" value="Cyt_P450_CS"/>
</dbReference>
<keyword evidence="3 8" id="KW-0349">Heme</keyword>
<evidence type="ECO:0000256" key="4">
    <source>
        <dbReference type="ARBA" id="ARBA00022723"/>
    </source>
</evidence>
<dbReference type="Gene3D" id="1.10.630.10">
    <property type="entry name" value="Cytochrome P450"/>
    <property type="match status" value="1"/>
</dbReference>
<dbReference type="GO" id="GO:0020037">
    <property type="term" value="F:heme binding"/>
    <property type="evidence" value="ECO:0007669"/>
    <property type="project" value="InterPro"/>
</dbReference>
<evidence type="ECO:0000313" key="11">
    <source>
        <dbReference type="Proteomes" id="UP000007796"/>
    </source>
</evidence>
<dbReference type="AlphaFoldDB" id="F0XEU8"/>
<dbReference type="GO" id="GO:0005506">
    <property type="term" value="F:iron ion binding"/>
    <property type="evidence" value="ECO:0007669"/>
    <property type="project" value="InterPro"/>
</dbReference>
<evidence type="ECO:0000256" key="8">
    <source>
        <dbReference type="PIRSR" id="PIRSR602401-1"/>
    </source>
</evidence>
<dbReference type="Proteomes" id="UP000007796">
    <property type="component" value="Unassembled WGS sequence"/>
</dbReference>
<dbReference type="GO" id="GO:0004497">
    <property type="term" value="F:monooxygenase activity"/>
    <property type="evidence" value="ECO:0007669"/>
    <property type="project" value="UniProtKB-KW"/>
</dbReference>
<dbReference type="GeneID" id="25981964"/>
<dbReference type="RefSeq" id="XP_014173394.1">
    <property type="nucleotide sequence ID" value="XM_014317919.1"/>
</dbReference>
<dbReference type="SUPFAM" id="SSF48264">
    <property type="entry name" value="Cytochrome P450"/>
    <property type="match status" value="1"/>
</dbReference>
<keyword evidence="6 8" id="KW-0408">Iron</keyword>
<evidence type="ECO:0000256" key="2">
    <source>
        <dbReference type="ARBA" id="ARBA00010617"/>
    </source>
</evidence>
<accession>F0XEU8</accession>
<evidence type="ECO:0000256" key="6">
    <source>
        <dbReference type="ARBA" id="ARBA00023004"/>
    </source>
</evidence>
<dbReference type="InterPro" id="IPR050121">
    <property type="entry name" value="Cytochrome_P450_monoxygenase"/>
</dbReference>
<evidence type="ECO:0000256" key="9">
    <source>
        <dbReference type="RuleBase" id="RU000461"/>
    </source>
</evidence>
<dbReference type="InterPro" id="IPR036396">
    <property type="entry name" value="Cyt_P450_sf"/>
</dbReference>
<dbReference type="eggNOG" id="KOG0157">
    <property type="taxonomic scope" value="Eukaryota"/>
</dbReference>
<evidence type="ECO:0000256" key="5">
    <source>
        <dbReference type="ARBA" id="ARBA00023002"/>
    </source>
</evidence>
<dbReference type="OrthoDB" id="1470350at2759"/>
<proteinExistence type="inferred from homology"/>
<reference evidence="10 11" key="1">
    <citation type="journal article" date="2011" name="Proc. Natl. Acad. Sci. U.S.A.">
        <title>Genome and transcriptome analyses of the mountain pine beetle-fungal symbiont Grosmannia clavigera, a lodgepole pine pathogen.</title>
        <authorList>
            <person name="DiGuistini S."/>
            <person name="Wang Y."/>
            <person name="Liao N.Y."/>
            <person name="Taylor G."/>
            <person name="Tanguay P."/>
            <person name="Feau N."/>
            <person name="Henrissat B."/>
            <person name="Chan S.K."/>
            <person name="Hesse-Orce U."/>
            <person name="Alamouti S.M."/>
            <person name="Tsui C.K.M."/>
            <person name="Docking R.T."/>
            <person name="Levasseur A."/>
            <person name="Haridas S."/>
            <person name="Robertson G."/>
            <person name="Birol I."/>
            <person name="Holt R.A."/>
            <person name="Marra M.A."/>
            <person name="Hamelin R.C."/>
            <person name="Hirst M."/>
            <person name="Jones S.J.M."/>
            <person name="Bohlmann J."/>
            <person name="Breuil C."/>
        </authorList>
    </citation>
    <scope>NUCLEOTIDE SEQUENCE [LARGE SCALE GENOMIC DNA]</scope>
    <source>
        <strain evidence="11">kw1407 / UAMH 11150</strain>
    </source>
</reference>
<evidence type="ECO:0000256" key="7">
    <source>
        <dbReference type="ARBA" id="ARBA00023033"/>
    </source>
</evidence>
<evidence type="ECO:0000256" key="1">
    <source>
        <dbReference type="ARBA" id="ARBA00001971"/>
    </source>
</evidence>
<dbReference type="CDD" id="cd11061">
    <property type="entry name" value="CYP67-like"/>
    <property type="match status" value="1"/>
</dbReference>
<keyword evidence="7 9" id="KW-0503">Monooxygenase</keyword>
<gene>
    <name evidence="10" type="ORF">CMQ_840</name>
</gene>
<dbReference type="PANTHER" id="PTHR24305">
    <property type="entry name" value="CYTOCHROME P450"/>
    <property type="match status" value="1"/>
</dbReference>
<comment type="similarity">
    <text evidence="2 9">Belongs to the cytochrome P450 family.</text>
</comment>
<protein>
    <submittedName>
        <fullName evidence="10">FAD linked oxidase domain containing protein</fullName>
    </submittedName>
</protein>
<dbReference type="InParanoid" id="F0XEU8"/>
<keyword evidence="5 9" id="KW-0560">Oxidoreductase</keyword>
<dbReference type="STRING" id="655863.F0XEU8"/>
<dbReference type="Pfam" id="PF00067">
    <property type="entry name" value="p450"/>
    <property type="match status" value="1"/>
</dbReference>
<keyword evidence="4 8" id="KW-0479">Metal-binding</keyword>